<evidence type="ECO:0000256" key="6">
    <source>
        <dbReference type="ARBA" id="ARBA00023315"/>
    </source>
</evidence>
<comment type="domain">
    <text evidence="7">The DHHC domain is required for palmitoyltransferase activity.</text>
</comment>
<evidence type="ECO:0000256" key="4">
    <source>
        <dbReference type="ARBA" id="ARBA00022989"/>
    </source>
</evidence>
<evidence type="ECO:0000256" key="3">
    <source>
        <dbReference type="ARBA" id="ARBA00022692"/>
    </source>
</evidence>
<evidence type="ECO:0000256" key="2">
    <source>
        <dbReference type="ARBA" id="ARBA00022679"/>
    </source>
</evidence>
<protein>
    <recommendedName>
        <fullName evidence="7">Palmitoyltransferase</fullName>
        <ecNumber evidence="7">2.3.1.225</ecNumber>
    </recommendedName>
</protein>
<proteinExistence type="inferred from homology"/>
<comment type="subcellular location">
    <subcellularLocation>
        <location evidence="1">Membrane</location>
        <topology evidence="1">Multi-pass membrane protein</topology>
    </subcellularLocation>
</comment>
<dbReference type="InterPro" id="IPR039859">
    <property type="entry name" value="PFA4/ZDH16/20/ERF2-like"/>
</dbReference>
<evidence type="ECO:0000313" key="10">
    <source>
        <dbReference type="RefSeq" id="XP_026275342.1"/>
    </source>
</evidence>
<dbReference type="AlphaFoldDB" id="A0A6J1S2W3"/>
<comment type="similarity">
    <text evidence="7">Belongs to the DHHC palmitoyltransferase family.</text>
</comment>
<reference evidence="10" key="1">
    <citation type="submission" date="2025-08" db="UniProtKB">
        <authorList>
            <consortium name="RefSeq"/>
        </authorList>
    </citation>
    <scope>IDENTIFICATION</scope>
    <source>
        <tissue evidence="10">Whole organism</tissue>
    </source>
</reference>
<keyword evidence="4 7" id="KW-1133">Transmembrane helix</keyword>
<dbReference type="PROSITE" id="PS50216">
    <property type="entry name" value="DHHC"/>
    <property type="match status" value="1"/>
</dbReference>
<dbReference type="GO" id="GO:0019706">
    <property type="term" value="F:protein-cysteine S-palmitoyltransferase activity"/>
    <property type="evidence" value="ECO:0007669"/>
    <property type="project" value="UniProtKB-EC"/>
</dbReference>
<organism evidence="9 10">
    <name type="scientific">Frankliniella occidentalis</name>
    <name type="common">Western flower thrips</name>
    <name type="synonym">Euthrips occidentalis</name>
    <dbReference type="NCBI Taxonomy" id="133901"/>
    <lineage>
        <taxon>Eukaryota</taxon>
        <taxon>Metazoa</taxon>
        <taxon>Ecdysozoa</taxon>
        <taxon>Arthropoda</taxon>
        <taxon>Hexapoda</taxon>
        <taxon>Insecta</taxon>
        <taxon>Pterygota</taxon>
        <taxon>Neoptera</taxon>
        <taxon>Paraneoptera</taxon>
        <taxon>Thysanoptera</taxon>
        <taxon>Terebrantia</taxon>
        <taxon>Thripoidea</taxon>
        <taxon>Thripidae</taxon>
        <taxon>Frankliniella</taxon>
    </lineage>
</organism>
<keyword evidence="3 7" id="KW-0812">Transmembrane</keyword>
<feature type="transmembrane region" description="Helical" evidence="7">
    <location>
        <begin position="12"/>
        <end position="36"/>
    </location>
</feature>
<evidence type="ECO:0000313" key="9">
    <source>
        <dbReference type="Proteomes" id="UP000504606"/>
    </source>
</evidence>
<dbReference type="InterPro" id="IPR036028">
    <property type="entry name" value="SH3-like_dom_sf"/>
</dbReference>
<feature type="transmembrane region" description="Helical" evidence="7">
    <location>
        <begin position="137"/>
        <end position="160"/>
    </location>
</feature>
<gene>
    <name evidence="10" type="primary">LOC113204378</name>
</gene>
<evidence type="ECO:0000256" key="1">
    <source>
        <dbReference type="ARBA" id="ARBA00004141"/>
    </source>
</evidence>
<dbReference type="Pfam" id="PF01529">
    <property type="entry name" value="DHHC"/>
    <property type="match status" value="1"/>
</dbReference>
<keyword evidence="5 7" id="KW-0472">Membrane</keyword>
<dbReference type="EC" id="2.3.1.225" evidence="7"/>
<feature type="transmembrane region" description="Helical" evidence="7">
    <location>
        <begin position="180"/>
        <end position="206"/>
    </location>
</feature>
<dbReference type="GO" id="GO:0016020">
    <property type="term" value="C:membrane"/>
    <property type="evidence" value="ECO:0007669"/>
    <property type="project" value="UniProtKB-SubCell"/>
</dbReference>
<name>A0A6J1S2W3_FRAOC</name>
<keyword evidence="2 7" id="KW-0808">Transferase</keyword>
<dbReference type="PANTHER" id="PTHR12246">
    <property type="entry name" value="PALMITOYLTRANSFERASE ZDHHC16"/>
    <property type="match status" value="1"/>
</dbReference>
<dbReference type="GeneID" id="113204378"/>
<keyword evidence="6 7" id="KW-0012">Acyltransferase</keyword>
<evidence type="ECO:0000259" key="8">
    <source>
        <dbReference type="Pfam" id="PF01529"/>
    </source>
</evidence>
<dbReference type="RefSeq" id="XP_026275342.1">
    <property type="nucleotide sequence ID" value="XM_026419557.2"/>
</dbReference>
<dbReference type="OrthoDB" id="331948at2759"/>
<comment type="catalytic activity">
    <reaction evidence="7">
        <text>L-cysteinyl-[protein] + hexadecanoyl-CoA = S-hexadecanoyl-L-cysteinyl-[protein] + CoA</text>
        <dbReference type="Rhea" id="RHEA:36683"/>
        <dbReference type="Rhea" id="RHEA-COMP:10131"/>
        <dbReference type="Rhea" id="RHEA-COMP:11032"/>
        <dbReference type="ChEBI" id="CHEBI:29950"/>
        <dbReference type="ChEBI" id="CHEBI:57287"/>
        <dbReference type="ChEBI" id="CHEBI:57379"/>
        <dbReference type="ChEBI" id="CHEBI:74151"/>
        <dbReference type="EC" id="2.3.1.225"/>
    </reaction>
</comment>
<feature type="domain" description="Palmitoyltransferase DHHC" evidence="8">
    <location>
        <begin position="87"/>
        <end position="221"/>
    </location>
</feature>
<dbReference type="KEGG" id="foc:113204378"/>
<sequence>MVHHLIKRVFHWGPLAALCIIKCITFMTMHCCSMWWPASQSWGGTVNSGVFLSCSLLTIYNFLSAMMEGPGFLPYKWRPKVEDDEQFLQYCESCQGFKAPRAHHCRKCRRCVAKMDHHCPWINCCVGHVNHGHFTAFLFWAVVGCFQSTIILSCSLYRGINRVWYMYYGTGKEPRVYLSANTLFFCIFALGLSVGVVLAVGMLLYFQVRAILRNQTGVEDWIVEKAHYRRLDSQDKFVFPYDLGWKKNWSQVINWSFEPVGDGIIWHVRDGCDQFTLTKEQQAQKREKRDRTRLYTVIHRYSGWHLPFVNGWGALCHVPCTDEVRIKLNVGDNVMVTRWRKYWLFGEKHGSEKKLRGWFPRSCVIEVDGSEDWKSKQS</sequence>
<evidence type="ECO:0000256" key="5">
    <source>
        <dbReference type="ARBA" id="ARBA00023136"/>
    </source>
</evidence>
<feature type="transmembrane region" description="Helical" evidence="7">
    <location>
        <begin position="42"/>
        <end position="63"/>
    </location>
</feature>
<evidence type="ECO:0000256" key="7">
    <source>
        <dbReference type="RuleBase" id="RU079119"/>
    </source>
</evidence>
<accession>A0A6J1S2W3</accession>
<dbReference type="SUPFAM" id="SSF50044">
    <property type="entry name" value="SH3-domain"/>
    <property type="match status" value="1"/>
</dbReference>
<dbReference type="Proteomes" id="UP000504606">
    <property type="component" value="Unplaced"/>
</dbReference>
<dbReference type="InterPro" id="IPR001594">
    <property type="entry name" value="Palmitoyltrfase_DHHC"/>
</dbReference>
<keyword evidence="9" id="KW-1185">Reference proteome</keyword>